<accession>A0ABY2BG33</accession>
<reference evidence="1 2" key="1">
    <citation type="journal article" date="2015" name="Stand. Genomic Sci.">
        <title>Genomic Encyclopedia of Bacterial and Archaeal Type Strains, Phase III: the genomes of soil and plant-associated and newly described type strains.</title>
        <authorList>
            <person name="Whitman W.B."/>
            <person name="Woyke T."/>
            <person name="Klenk H.P."/>
            <person name="Zhou Y."/>
            <person name="Lilburn T.G."/>
            <person name="Beck B.J."/>
            <person name="De Vos P."/>
            <person name="Vandamme P."/>
            <person name="Eisen J.A."/>
            <person name="Garrity G."/>
            <person name="Hugenholtz P."/>
            <person name="Kyrpides N.C."/>
        </authorList>
    </citation>
    <scope>NUCLEOTIDE SEQUENCE [LARGE SCALE GENOMIC DNA]</scope>
    <source>
        <strain evidence="1 2">VKM Ac-2538</strain>
    </source>
</reference>
<proteinExistence type="predicted"/>
<dbReference type="Proteomes" id="UP000295818">
    <property type="component" value="Unassembled WGS sequence"/>
</dbReference>
<evidence type="ECO:0000313" key="2">
    <source>
        <dbReference type="Proteomes" id="UP000295818"/>
    </source>
</evidence>
<dbReference type="RefSeq" id="WP_132191364.1">
    <property type="nucleotide sequence ID" value="NZ_SLWM01000011.1"/>
</dbReference>
<comment type="caution">
    <text evidence="1">The sequence shown here is derived from an EMBL/GenBank/DDBJ whole genome shotgun (WGS) entry which is preliminary data.</text>
</comment>
<organism evidence="1 2">
    <name type="scientific">Kribbella orskensis</name>
    <dbReference type="NCBI Taxonomy" id="2512216"/>
    <lineage>
        <taxon>Bacteria</taxon>
        <taxon>Bacillati</taxon>
        <taxon>Actinomycetota</taxon>
        <taxon>Actinomycetes</taxon>
        <taxon>Propionibacteriales</taxon>
        <taxon>Kribbellaceae</taxon>
        <taxon>Kribbella</taxon>
    </lineage>
</organism>
<name>A0ABY2BG33_9ACTN</name>
<evidence type="ECO:0000313" key="1">
    <source>
        <dbReference type="EMBL" id="TCO19018.1"/>
    </source>
</evidence>
<keyword evidence="2" id="KW-1185">Reference proteome</keyword>
<gene>
    <name evidence="1" type="ORF">EV644_111258</name>
</gene>
<protein>
    <submittedName>
        <fullName evidence="1">Uncharacterized protein</fullName>
    </submittedName>
</protein>
<dbReference type="EMBL" id="SLWM01000011">
    <property type="protein sequence ID" value="TCO19018.1"/>
    <property type="molecule type" value="Genomic_DNA"/>
</dbReference>
<sequence length="132" mass="15458">MSSFPEDVEAYYAELAERRDWPAEARRAIRSTVELIRELDRGTAPRTFGALADDAGTDWLYEAVWHEREWVVVRQLGAAEDGTITRYWWQRLEDDEGMLTDQALDRDEWGLRPLSREDFYTAWDDPGWSLTA</sequence>